<dbReference type="SUPFAM" id="SSF88713">
    <property type="entry name" value="Glycoside hydrolase/deacetylase"/>
    <property type="match status" value="1"/>
</dbReference>
<dbReference type="InterPro" id="IPR022560">
    <property type="entry name" value="DUF3473"/>
</dbReference>
<sequence length="288" mass="32862">MNGSLLNAMTIDVEDYYHVTAFSQCIDRCEWDSYTPRVADNTLRLLDLLDQNEVSATFFVLGWVAERNPELVREIVQRGHELACHGYSHELIYKQTAGEFREDLHRAKSLLEDMAGAAVHGYRAPSYSITARSLWALDILIEEGFEYDSSIFPVHHDTYGIPDAKRFPHVIERRCGTILEFPPTTFRLSLPGKCLHVPISGGGYLRLFPLQLIRKALRHVNGKEGQPVSVYVHPWEIDPEQPRVKGAPAKSRFRHYVNLDTTESKVCRLLSEFRFARMCDVLAAMDAN</sequence>
<dbReference type="Proteomes" id="UP000503251">
    <property type="component" value="Chromosome"/>
</dbReference>
<evidence type="ECO:0000259" key="1">
    <source>
        <dbReference type="PROSITE" id="PS51677"/>
    </source>
</evidence>
<dbReference type="InterPro" id="IPR011330">
    <property type="entry name" value="Glyco_hydro/deAcase_b/a-brl"/>
</dbReference>
<feature type="domain" description="NodB homology" evidence="1">
    <location>
        <begin position="20"/>
        <end position="288"/>
    </location>
</feature>
<dbReference type="CDD" id="cd10941">
    <property type="entry name" value="CE4_PuuE_HpPgdA_like_2"/>
    <property type="match status" value="1"/>
</dbReference>
<dbReference type="InterPro" id="IPR014344">
    <property type="entry name" value="XrtA_polysacc_deacetyl"/>
</dbReference>
<dbReference type="OrthoDB" id="5352625at2"/>
<evidence type="ECO:0000313" key="4">
    <source>
        <dbReference type="Proteomes" id="UP000434052"/>
    </source>
</evidence>
<dbReference type="RefSeq" id="WP_144305681.1">
    <property type="nucleotide sequence ID" value="NZ_CP039543.1"/>
</dbReference>
<dbReference type="PANTHER" id="PTHR47561">
    <property type="entry name" value="POLYSACCHARIDE DEACETYLASE FAMILY PROTEIN (AFU_ORTHOLOGUE AFUA_6G05030)"/>
    <property type="match status" value="1"/>
</dbReference>
<dbReference type="NCBIfam" id="TIGR03006">
    <property type="entry name" value="pepcterm_polyde"/>
    <property type="match status" value="1"/>
</dbReference>
<proteinExistence type="predicted"/>
<dbReference type="GO" id="GO:0016810">
    <property type="term" value="F:hydrolase activity, acting on carbon-nitrogen (but not peptide) bonds"/>
    <property type="evidence" value="ECO:0007669"/>
    <property type="project" value="InterPro"/>
</dbReference>
<dbReference type="GO" id="GO:0005975">
    <property type="term" value="P:carbohydrate metabolic process"/>
    <property type="evidence" value="ECO:0007669"/>
    <property type="project" value="InterPro"/>
</dbReference>
<gene>
    <name evidence="3" type="ORF">DQK91_12425</name>
    <name evidence="2" type="ORF">E8L03_03025</name>
</gene>
<dbReference type="EMBL" id="QMIF01000007">
    <property type="protein sequence ID" value="TVM33459.1"/>
    <property type="molecule type" value="Genomic_DNA"/>
</dbReference>
<dbReference type="Pfam" id="PF01522">
    <property type="entry name" value="Polysacc_deac_1"/>
    <property type="match status" value="1"/>
</dbReference>
<dbReference type="PROSITE" id="PS51677">
    <property type="entry name" value="NODB"/>
    <property type="match status" value="1"/>
</dbReference>
<dbReference type="PANTHER" id="PTHR47561:SF1">
    <property type="entry name" value="POLYSACCHARIDE DEACETYLASE FAMILY PROTEIN (AFU_ORTHOLOGUE AFUA_6G05030)"/>
    <property type="match status" value="1"/>
</dbReference>
<organism evidence="3 4">
    <name type="scientific">Oceanidesulfovibrio marinus</name>
    <dbReference type="NCBI Taxonomy" id="370038"/>
    <lineage>
        <taxon>Bacteria</taxon>
        <taxon>Pseudomonadati</taxon>
        <taxon>Thermodesulfobacteriota</taxon>
        <taxon>Desulfovibrionia</taxon>
        <taxon>Desulfovibrionales</taxon>
        <taxon>Desulfovibrionaceae</taxon>
        <taxon>Oceanidesulfovibrio</taxon>
    </lineage>
</organism>
<evidence type="ECO:0000313" key="3">
    <source>
        <dbReference type="EMBL" id="TVM33459.1"/>
    </source>
</evidence>
<evidence type="ECO:0000313" key="5">
    <source>
        <dbReference type="Proteomes" id="UP000503251"/>
    </source>
</evidence>
<dbReference type="Proteomes" id="UP000434052">
    <property type="component" value="Unassembled WGS sequence"/>
</dbReference>
<reference evidence="3 4" key="1">
    <citation type="submission" date="2018-06" db="EMBL/GenBank/DDBJ databases">
        <title>Complete genome of Desulfovibrio marinus P48SEP.</title>
        <authorList>
            <person name="Crispim J.S."/>
            <person name="Vidigal P.M.P."/>
            <person name="Silva L.C.F."/>
            <person name="Araujo L.C."/>
            <person name="Laguardia C.N."/>
            <person name="Dias R.S."/>
            <person name="Sousa M.P."/>
            <person name="Paula S.O."/>
            <person name="Silva C."/>
        </authorList>
    </citation>
    <scope>NUCLEOTIDE SEQUENCE [LARGE SCALE GENOMIC DNA]</scope>
    <source>
        <strain evidence="3 4">P48SEP</strain>
    </source>
</reference>
<keyword evidence="5" id="KW-1185">Reference proteome</keyword>
<dbReference type="EMBL" id="CP039543">
    <property type="protein sequence ID" value="QJT07961.1"/>
    <property type="molecule type" value="Genomic_DNA"/>
</dbReference>
<evidence type="ECO:0000313" key="2">
    <source>
        <dbReference type="EMBL" id="QJT07961.1"/>
    </source>
</evidence>
<dbReference type="InterPro" id="IPR002509">
    <property type="entry name" value="NODB_dom"/>
</dbReference>
<accession>A0A6P1ZJR9</accession>
<protein>
    <submittedName>
        <fullName evidence="2">DUF3473 domain-containing protein</fullName>
    </submittedName>
    <submittedName>
        <fullName evidence="3">Polysaccharide deacetylase family protein</fullName>
    </submittedName>
</protein>
<dbReference type="Gene3D" id="3.20.20.370">
    <property type="entry name" value="Glycoside hydrolase/deacetylase"/>
    <property type="match status" value="1"/>
</dbReference>
<reference evidence="2 5" key="2">
    <citation type="submission" date="2019-04" db="EMBL/GenBank/DDBJ databases">
        <title>Isolation and culture of sulfate reducing bacteria from the cold seep of the South China Sea.</title>
        <authorList>
            <person name="Sun C."/>
            <person name="Liu R."/>
        </authorList>
    </citation>
    <scope>NUCLEOTIDE SEQUENCE [LARGE SCALE GENOMIC DNA]</scope>
    <source>
        <strain evidence="2 5">CS1</strain>
    </source>
</reference>
<dbReference type="InterPro" id="IPR045235">
    <property type="entry name" value="PuuE_HpPgdA-like"/>
</dbReference>
<dbReference type="Pfam" id="PF11959">
    <property type="entry name" value="DUF3473"/>
    <property type="match status" value="1"/>
</dbReference>
<dbReference type="AlphaFoldDB" id="A0A6P1ZJR9"/>
<name>A0A6P1ZJR9_9BACT</name>